<reference evidence="11" key="1">
    <citation type="submission" date="2017-11" db="EMBL/GenBank/DDBJ databases">
        <title>The sensing device of the deep-sea amphipod.</title>
        <authorList>
            <person name="Kobayashi H."/>
            <person name="Nagahama T."/>
            <person name="Arai W."/>
            <person name="Sasagawa Y."/>
            <person name="Umeda M."/>
            <person name="Hayashi T."/>
            <person name="Nikaido I."/>
            <person name="Watanabe H."/>
            <person name="Oguri K."/>
            <person name="Kitazato H."/>
            <person name="Fujioka K."/>
            <person name="Kido Y."/>
            <person name="Takami H."/>
        </authorList>
    </citation>
    <scope>NUCLEOTIDE SEQUENCE</scope>
    <source>
        <tissue evidence="11">Whole body</tissue>
    </source>
</reference>
<dbReference type="PANTHER" id="PTHR10539:SF0">
    <property type="entry name" value="26S PROTEASOME NON-ATPASE REGULATORY SUBUNIT 13"/>
    <property type="match status" value="1"/>
</dbReference>
<name>A0A2P2HY97_9CRUS</name>
<dbReference type="GO" id="GO:0005634">
    <property type="term" value="C:nucleus"/>
    <property type="evidence" value="ECO:0007669"/>
    <property type="project" value="TreeGrafter"/>
</dbReference>
<dbReference type="SUPFAM" id="SSF46785">
    <property type="entry name" value="Winged helix' DNA-binding domain"/>
    <property type="match status" value="1"/>
</dbReference>
<accession>A0A2P2HY97</accession>
<dbReference type="GO" id="GO:0005829">
    <property type="term" value="C:cytosol"/>
    <property type="evidence" value="ECO:0007669"/>
    <property type="project" value="TreeGrafter"/>
</dbReference>
<dbReference type="GO" id="GO:0005198">
    <property type="term" value="F:structural molecule activity"/>
    <property type="evidence" value="ECO:0007669"/>
    <property type="project" value="TreeGrafter"/>
</dbReference>
<feature type="domain" description="PCI" evidence="9">
    <location>
        <begin position="173"/>
        <end position="342"/>
    </location>
</feature>
<dbReference type="InterPro" id="IPR036390">
    <property type="entry name" value="WH_DNA-bd_sf"/>
</dbReference>
<evidence type="ECO:0000256" key="7">
    <source>
        <dbReference type="ARBA" id="ARBA00031303"/>
    </source>
</evidence>
<dbReference type="PANTHER" id="PTHR10539">
    <property type="entry name" value="26S PROTEASOME NON-ATPASE REGULATORY SUBUNIT 13"/>
    <property type="match status" value="1"/>
</dbReference>
<comment type="function">
    <text evidence="1">Component of the 26S proteasome, a multiprotein complex involved in the ATP-dependent degradation of ubiquitinated proteins. This complex plays a key role in the maintenance of protein homeostasis by removing misfolded or damaged proteins, which could impair cellular functions, and by removing proteins whose functions are no longer required. Therefore, the proteasome participates in numerous cellular processes, including cell cycle progression, apoptosis, or DNA damage repair.</text>
</comment>
<dbReference type="InterPro" id="IPR035298">
    <property type="entry name" value="PSMD13"/>
</dbReference>
<protein>
    <recommendedName>
        <fullName evidence="4">26S proteasome non-ATPase regulatory subunit 13</fullName>
    </recommendedName>
    <alternativeName>
        <fullName evidence="6">26S proteasome regulatory subunit RPN9</fullName>
    </alternativeName>
    <alternativeName>
        <fullName evidence="8">26S proteasome regulatory subunit S11</fullName>
    </alternativeName>
    <alternativeName>
        <fullName evidence="7">26S proteasome regulatory subunit p40.5</fullName>
    </alternativeName>
</protein>
<organism evidence="10">
    <name type="scientific">Hirondellea gigas</name>
    <dbReference type="NCBI Taxonomy" id="1518452"/>
    <lineage>
        <taxon>Eukaryota</taxon>
        <taxon>Metazoa</taxon>
        <taxon>Ecdysozoa</taxon>
        <taxon>Arthropoda</taxon>
        <taxon>Crustacea</taxon>
        <taxon>Multicrustacea</taxon>
        <taxon>Malacostraca</taxon>
        <taxon>Eumalacostraca</taxon>
        <taxon>Peracarida</taxon>
        <taxon>Amphipoda</taxon>
        <taxon>Amphilochidea</taxon>
        <taxon>Lysianassida</taxon>
        <taxon>Lysianassidira</taxon>
        <taxon>Lysianassoidea</taxon>
        <taxon>Lysianassidae</taxon>
        <taxon>Hirondellea</taxon>
    </lineage>
</organism>
<evidence type="ECO:0000256" key="6">
    <source>
        <dbReference type="ARBA" id="ARBA00029749"/>
    </source>
</evidence>
<keyword evidence="5 10" id="KW-0647">Proteasome</keyword>
<evidence type="ECO:0000313" key="10">
    <source>
        <dbReference type="EMBL" id="LAB66600.1"/>
    </source>
</evidence>
<dbReference type="EMBL" id="IACT01001158">
    <property type="protein sequence ID" value="LAC20519.1"/>
    <property type="molecule type" value="mRNA"/>
</dbReference>
<proteinExistence type="evidence at transcript level"/>
<dbReference type="AlphaFoldDB" id="A0A2P2HY97"/>
<dbReference type="PROSITE" id="PS50250">
    <property type="entry name" value="PCI"/>
    <property type="match status" value="1"/>
</dbReference>
<evidence type="ECO:0000256" key="4">
    <source>
        <dbReference type="ARBA" id="ARBA00015732"/>
    </source>
</evidence>
<evidence type="ECO:0000256" key="2">
    <source>
        <dbReference type="ARBA" id="ARBA00006207"/>
    </source>
</evidence>
<reference evidence="10" key="2">
    <citation type="journal article" date="2018" name="Biosci. Biotechnol. Biochem.">
        <title>Polysaccharide hydrolase of the hadal zone amphipods Hirondellea gigas.</title>
        <authorList>
            <person name="Kobayashi H."/>
            <person name="Nagahama T."/>
            <person name="Arai W."/>
            <person name="Sasagawa Y."/>
            <person name="Umeda M."/>
            <person name="Hayashi T."/>
            <person name="Nikaido I."/>
            <person name="Watanabe H."/>
            <person name="Oguri K."/>
            <person name="Kitazato H."/>
            <person name="Fujioka K."/>
            <person name="Kido Y."/>
            <person name="Takami H."/>
        </authorList>
    </citation>
    <scope>NUCLEOTIDE SEQUENCE</scope>
    <source>
        <tissue evidence="10">Whole body</tissue>
    </source>
</reference>
<comment type="subunit">
    <text evidence="3">Component of the 19S proteasome regulatory particle complex. The 26S proteasome consists of a 20S core particle (CP) and two 19S regulatory subunits (RP). The regulatory particle is made of a lid composed of 9 subunits including PSMD13, a base containing 6 ATPases and few additional components.</text>
</comment>
<evidence type="ECO:0000256" key="3">
    <source>
        <dbReference type="ARBA" id="ARBA00011441"/>
    </source>
</evidence>
<comment type="similarity">
    <text evidence="2">Belongs to the proteasome subunit S11 family.</text>
</comment>
<evidence type="ECO:0000313" key="11">
    <source>
        <dbReference type="EMBL" id="LAC20519.1"/>
    </source>
</evidence>
<evidence type="ECO:0000256" key="8">
    <source>
        <dbReference type="ARBA" id="ARBA00032323"/>
    </source>
</evidence>
<dbReference type="EMBL" id="IACF01000857">
    <property type="protein sequence ID" value="LAB66600.1"/>
    <property type="molecule type" value="mRNA"/>
</dbReference>
<evidence type="ECO:0000256" key="5">
    <source>
        <dbReference type="ARBA" id="ARBA00022942"/>
    </source>
</evidence>
<evidence type="ECO:0000259" key="9">
    <source>
        <dbReference type="PROSITE" id="PS50250"/>
    </source>
</evidence>
<dbReference type="InterPro" id="IPR000717">
    <property type="entry name" value="PCI_dom"/>
</dbReference>
<sequence length="381" mass="43498">MSGNAKVEAYLAAKKESSSPELSKVFAELEELYTKKLWHQLTLGLVKLVKVPEMQQGTELITLYSSIITEMENKINPLSLVELAEAIYKQYSEPKDAIVFMEKIAPKVIDHKESYVYCKVLIAQVTLHQLKDKEATKTMLDETEKLLDDIDGVTPVHGRFFRLASELYCQTGAHAEYYRACLRYLGCSEAPFDETERAQQAFYIGLAALLGEGIYNFGELLAHPILESLKGTSNEWLMELLLAFNAGNISIFERMRAQWSTQPDLLAKEMELREKIRLLCLMEMTFKRKAFDRQLKFEEVAEETGLPVNQVEVMVMRALSLDLVRGSIDQVEQKINITWVQPRVLDKAQLAGMMDRLNLWCKDVDSMQKLLEEQAAPILTL</sequence>
<dbReference type="Pfam" id="PF22037">
    <property type="entry name" value="PSD13_N"/>
    <property type="match status" value="1"/>
</dbReference>
<dbReference type="InterPro" id="IPR054179">
    <property type="entry name" value="PSD13_N"/>
</dbReference>
<dbReference type="SMART" id="SM00088">
    <property type="entry name" value="PINT"/>
    <property type="match status" value="1"/>
</dbReference>
<dbReference type="GO" id="GO:0008541">
    <property type="term" value="C:proteasome regulatory particle, lid subcomplex"/>
    <property type="evidence" value="ECO:0007669"/>
    <property type="project" value="TreeGrafter"/>
</dbReference>
<evidence type="ECO:0000256" key="1">
    <source>
        <dbReference type="ARBA" id="ARBA00002362"/>
    </source>
</evidence>
<dbReference type="GO" id="GO:0006511">
    <property type="term" value="P:ubiquitin-dependent protein catabolic process"/>
    <property type="evidence" value="ECO:0007669"/>
    <property type="project" value="TreeGrafter"/>
</dbReference>
<dbReference type="Pfam" id="PF01399">
    <property type="entry name" value="PCI"/>
    <property type="match status" value="1"/>
</dbReference>